<keyword evidence="3" id="KW-1185">Reference proteome</keyword>
<dbReference type="Proteomes" id="UP001476798">
    <property type="component" value="Unassembled WGS sequence"/>
</dbReference>
<feature type="compositionally biased region" description="Polar residues" evidence="1">
    <location>
        <begin position="171"/>
        <end position="181"/>
    </location>
</feature>
<evidence type="ECO:0000313" key="2">
    <source>
        <dbReference type="EMBL" id="MEQ2175369.1"/>
    </source>
</evidence>
<evidence type="ECO:0000313" key="3">
    <source>
        <dbReference type="Proteomes" id="UP001476798"/>
    </source>
</evidence>
<sequence length="181" mass="19727">MRTEKKSALNALPSGFTSLRKGADWTGAPANWSPEVPGPQITGAQTSLAAGYFKLNGPLRSALLTIINISKYTSVSTKISPNFLRDRFNFWFHALPVSLLHLPAAGTCGLTEQGENAAELNDEPRGPVRTDPSRCCWLIFDQISEAFRRKTKQCMASPLLLSSSQPQGSGRITQSGHRGFH</sequence>
<proteinExistence type="predicted"/>
<accession>A0ABV0NVD0</accession>
<name>A0ABV0NVD0_9TELE</name>
<protein>
    <submittedName>
        <fullName evidence="2">Uncharacterized protein</fullName>
    </submittedName>
</protein>
<feature type="region of interest" description="Disordered" evidence="1">
    <location>
        <begin position="162"/>
        <end position="181"/>
    </location>
</feature>
<reference evidence="2 3" key="1">
    <citation type="submission" date="2021-06" db="EMBL/GenBank/DDBJ databases">
        <authorList>
            <person name="Palmer J.M."/>
        </authorList>
    </citation>
    <scope>NUCLEOTIDE SEQUENCE [LARGE SCALE GENOMIC DNA]</scope>
    <source>
        <strain evidence="2 3">GA_2019</strain>
        <tissue evidence="2">Muscle</tissue>
    </source>
</reference>
<organism evidence="2 3">
    <name type="scientific">Goodea atripinnis</name>
    <dbReference type="NCBI Taxonomy" id="208336"/>
    <lineage>
        <taxon>Eukaryota</taxon>
        <taxon>Metazoa</taxon>
        <taxon>Chordata</taxon>
        <taxon>Craniata</taxon>
        <taxon>Vertebrata</taxon>
        <taxon>Euteleostomi</taxon>
        <taxon>Actinopterygii</taxon>
        <taxon>Neopterygii</taxon>
        <taxon>Teleostei</taxon>
        <taxon>Neoteleostei</taxon>
        <taxon>Acanthomorphata</taxon>
        <taxon>Ovalentaria</taxon>
        <taxon>Atherinomorphae</taxon>
        <taxon>Cyprinodontiformes</taxon>
        <taxon>Goodeidae</taxon>
        <taxon>Goodea</taxon>
    </lineage>
</organism>
<dbReference type="EMBL" id="JAHRIO010051372">
    <property type="protein sequence ID" value="MEQ2175369.1"/>
    <property type="molecule type" value="Genomic_DNA"/>
</dbReference>
<evidence type="ECO:0000256" key="1">
    <source>
        <dbReference type="SAM" id="MobiDB-lite"/>
    </source>
</evidence>
<comment type="caution">
    <text evidence="2">The sequence shown here is derived from an EMBL/GenBank/DDBJ whole genome shotgun (WGS) entry which is preliminary data.</text>
</comment>
<gene>
    <name evidence="2" type="ORF">GOODEAATRI_017300</name>
</gene>